<gene>
    <name evidence="2" type="ORF">BHYA_0005g00020</name>
</gene>
<organism evidence="2 3">
    <name type="scientific">Botrytis hyacinthi</name>
    <dbReference type="NCBI Taxonomy" id="278943"/>
    <lineage>
        <taxon>Eukaryota</taxon>
        <taxon>Fungi</taxon>
        <taxon>Dikarya</taxon>
        <taxon>Ascomycota</taxon>
        <taxon>Pezizomycotina</taxon>
        <taxon>Leotiomycetes</taxon>
        <taxon>Helotiales</taxon>
        <taxon>Sclerotiniaceae</taxon>
        <taxon>Botrytis</taxon>
    </lineage>
</organism>
<accession>A0A4Z1H2Z1</accession>
<feature type="region of interest" description="Disordered" evidence="1">
    <location>
        <begin position="78"/>
        <end position="98"/>
    </location>
</feature>
<dbReference type="EMBL" id="PQXK01000005">
    <property type="protein sequence ID" value="TGO42739.1"/>
    <property type="molecule type" value="Genomic_DNA"/>
</dbReference>
<name>A0A4Z1H2Z1_9HELO</name>
<comment type="caution">
    <text evidence="2">The sequence shown here is derived from an EMBL/GenBank/DDBJ whole genome shotgun (WGS) entry which is preliminary data.</text>
</comment>
<evidence type="ECO:0000256" key="1">
    <source>
        <dbReference type="SAM" id="MobiDB-lite"/>
    </source>
</evidence>
<sequence>MMLNEFMLKFSKNGKAGSGPIHGLGVCEETGGTTGAVPETLKTYTRPRVASHINWISFGSKRSEAKFVMTASSPAIFPQPSSEEIASTNHRAQNDQGT</sequence>
<proteinExistence type="predicted"/>
<protein>
    <submittedName>
        <fullName evidence="2">Uncharacterized protein</fullName>
    </submittedName>
</protein>
<evidence type="ECO:0000313" key="3">
    <source>
        <dbReference type="Proteomes" id="UP000297814"/>
    </source>
</evidence>
<feature type="compositionally biased region" description="Polar residues" evidence="1">
    <location>
        <begin position="79"/>
        <end position="98"/>
    </location>
</feature>
<keyword evidence="3" id="KW-1185">Reference proteome</keyword>
<reference evidence="2 3" key="1">
    <citation type="submission" date="2017-12" db="EMBL/GenBank/DDBJ databases">
        <title>Comparative genomics of Botrytis spp.</title>
        <authorList>
            <person name="Valero-Jimenez C.A."/>
            <person name="Tapia P."/>
            <person name="Veloso J."/>
            <person name="Silva-Moreno E."/>
            <person name="Staats M."/>
            <person name="Valdes J.H."/>
            <person name="Van Kan J.A.L."/>
        </authorList>
    </citation>
    <scope>NUCLEOTIDE SEQUENCE [LARGE SCALE GENOMIC DNA]</scope>
    <source>
        <strain evidence="2 3">Bh0001</strain>
    </source>
</reference>
<dbReference type="AlphaFoldDB" id="A0A4Z1H2Z1"/>
<dbReference type="Proteomes" id="UP000297814">
    <property type="component" value="Unassembled WGS sequence"/>
</dbReference>
<evidence type="ECO:0000313" key="2">
    <source>
        <dbReference type="EMBL" id="TGO42739.1"/>
    </source>
</evidence>